<accession>A0A813MS85</accession>
<protein>
    <recommendedName>
        <fullName evidence="6">NAD(P)(+)--arginine ADP-ribosyltransferase</fullName>
        <ecNumber evidence="6">2.4.2.31</ecNumber>
    </recommendedName>
    <alternativeName>
        <fullName evidence="6">Mono(ADP-ribosyl)transferase</fullName>
    </alternativeName>
</protein>
<evidence type="ECO:0000256" key="6">
    <source>
        <dbReference type="RuleBase" id="RU361228"/>
    </source>
</evidence>
<dbReference type="InterPro" id="IPR000768">
    <property type="entry name" value="ART"/>
</dbReference>
<organism evidence="8 9">
    <name type="scientific">Adineta steineri</name>
    <dbReference type="NCBI Taxonomy" id="433720"/>
    <lineage>
        <taxon>Eukaryota</taxon>
        <taxon>Metazoa</taxon>
        <taxon>Spiralia</taxon>
        <taxon>Gnathifera</taxon>
        <taxon>Rotifera</taxon>
        <taxon>Eurotatoria</taxon>
        <taxon>Bdelloidea</taxon>
        <taxon>Adinetida</taxon>
        <taxon>Adinetidae</taxon>
        <taxon>Adineta</taxon>
    </lineage>
</organism>
<dbReference type="EMBL" id="CAJNOG010000003">
    <property type="protein sequence ID" value="CAF0726166.1"/>
    <property type="molecule type" value="Genomic_DNA"/>
</dbReference>
<evidence type="ECO:0000256" key="3">
    <source>
        <dbReference type="ARBA" id="ARBA00022679"/>
    </source>
</evidence>
<comment type="similarity">
    <text evidence="1 6">Belongs to the Arg-specific ADP-ribosyltransferase family.</text>
</comment>
<proteinExistence type="inferred from homology"/>
<keyword evidence="3 6" id="KW-0808">Transferase</keyword>
<dbReference type="AlphaFoldDB" id="A0A813MS85"/>
<evidence type="ECO:0000256" key="4">
    <source>
        <dbReference type="ARBA" id="ARBA00022695"/>
    </source>
</evidence>
<dbReference type="Pfam" id="PF01129">
    <property type="entry name" value="ART"/>
    <property type="match status" value="1"/>
</dbReference>
<name>A0A813MS85_9BILA</name>
<evidence type="ECO:0000313" key="8">
    <source>
        <dbReference type="EMBL" id="CAF0726166.1"/>
    </source>
</evidence>
<evidence type="ECO:0000259" key="7">
    <source>
        <dbReference type="PROSITE" id="PS50918"/>
    </source>
</evidence>
<keyword evidence="2 6" id="KW-0328">Glycosyltransferase</keyword>
<dbReference type="SUPFAM" id="SSF56399">
    <property type="entry name" value="ADP-ribosylation"/>
    <property type="match status" value="1"/>
</dbReference>
<comment type="caution">
    <text evidence="8">The sequence shown here is derived from an EMBL/GenBank/DDBJ whole genome shotgun (WGS) entry which is preliminary data.</text>
</comment>
<dbReference type="InterPro" id="IPR004170">
    <property type="entry name" value="WWE_dom"/>
</dbReference>
<gene>
    <name evidence="8" type="ORF">JYZ213_LOCUS801</name>
</gene>
<dbReference type="GO" id="GO:0106274">
    <property type="term" value="F:NAD+-protein-arginine ADP-ribosyltransferase activity"/>
    <property type="evidence" value="ECO:0007669"/>
    <property type="project" value="UniProtKB-EC"/>
</dbReference>
<reference evidence="8" key="1">
    <citation type="submission" date="2021-02" db="EMBL/GenBank/DDBJ databases">
        <authorList>
            <person name="Nowell W R."/>
        </authorList>
    </citation>
    <scope>NUCLEOTIDE SEQUENCE</scope>
</reference>
<keyword evidence="6" id="KW-0521">NADP</keyword>
<evidence type="ECO:0000256" key="1">
    <source>
        <dbReference type="ARBA" id="ARBA00009558"/>
    </source>
</evidence>
<dbReference type="GO" id="GO:0016779">
    <property type="term" value="F:nucleotidyltransferase activity"/>
    <property type="evidence" value="ECO:0007669"/>
    <property type="project" value="UniProtKB-KW"/>
</dbReference>
<dbReference type="Gene3D" id="3.30.720.50">
    <property type="match status" value="1"/>
</dbReference>
<sequence>MASGVPNTCVRWMWKANSDPFSDSEPATWELYSDVENIIIEDAFQAGQSHAVLDTYSINFKRGIQILNYDGKKQRPIKREIINRADQPPRKERFTFTPIDPDRPFAGLYGWISPFIRGAAKELNITKDQLPSKDEKFVPIRDRRKLNETMRLIGSQEHEQEWRSNIHTLGPFCLLLWDYPFDNKSTEPGTMFYHGANLSDESISVFKKDCLQEEDKTKRSFPAFTSCSRNRQIAELYGNVLFIMTVKYAFTVDITTFSQYPDEEEELLSPGVCFTVERVESNGSKYMIHLNLIQQYSQANRPEINDHPPNNHLTFDNDNRLSRLGFGDHLNRIAAVLNDNDDDYINNYLSTVDDLTLDFNLLGCTLSDGDPDRFRDGSDKDW</sequence>
<keyword evidence="4" id="KW-0548">Nucleotidyltransferase</keyword>
<dbReference type="EC" id="2.4.2.31" evidence="6"/>
<comment type="catalytic activity">
    <reaction evidence="5 6">
        <text>L-arginyl-[protein] + NAD(+) = N(omega)-(ADP-D-ribosyl)-L-arginyl-[protein] + nicotinamide + H(+)</text>
        <dbReference type="Rhea" id="RHEA:19149"/>
        <dbReference type="Rhea" id="RHEA-COMP:10532"/>
        <dbReference type="Rhea" id="RHEA-COMP:15087"/>
        <dbReference type="ChEBI" id="CHEBI:15378"/>
        <dbReference type="ChEBI" id="CHEBI:17154"/>
        <dbReference type="ChEBI" id="CHEBI:29965"/>
        <dbReference type="ChEBI" id="CHEBI:57540"/>
        <dbReference type="ChEBI" id="CHEBI:142554"/>
        <dbReference type="EC" id="2.4.2.31"/>
    </reaction>
</comment>
<evidence type="ECO:0000256" key="2">
    <source>
        <dbReference type="ARBA" id="ARBA00022676"/>
    </source>
</evidence>
<dbReference type="InterPro" id="IPR037197">
    <property type="entry name" value="WWE_dom_sf"/>
</dbReference>
<dbReference type="Pfam" id="PF02825">
    <property type="entry name" value="WWE"/>
    <property type="match status" value="1"/>
</dbReference>
<keyword evidence="6" id="KW-0520">NAD</keyword>
<dbReference type="Gene3D" id="3.90.176.10">
    <property type="entry name" value="Toxin ADP-ribosyltransferase, Chain A, domain 1"/>
    <property type="match status" value="1"/>
</dbReference>
<evidence type="ECO:0000313" key="9">
    <source>
        <dbReference type="Proteomes" id="UP000663845"/>
    </source>
</evidence>
<feature type="domain" description="WWE" evidence="7">
    <location>
        <begin position="1"/>
        <end position="79"/>
    </location>
</feature>
<evidence type="ECO:0000256" key="5">
    <source>
        <dbReference type="ARBA" id="ARBA00047597"/>
    </source>
</evidence>
<dbReference type="PROSITE" id="PS50918">
    <property type="entry name" value="WWE"/>
    <property type="match status" value="1"/>
</dbReference>
<dbReference type="Proteomes" id="UP000663845">
    <property type="component" value="Unassembled WGS sequence"/>
</dbReference>
<dbReference type="SUPFAM" id="SSF117839">
    <property type="entry name" value="WWE domain"/>
    <property type="match status" value="1"/>
</dbReference>